<dbReference type="AlphaFoldDB" id="A0AAE0DJ49"/>
<evidence type="ECO:0000256" key="1">
    <source>
        <dbReference type="SAM" id="MobiDB-lite"/>
    </source>
</evidence>
<gene>
    <name evidence="3" type="ORF">OEA41_005391</name>
</gene>
<proteinExistence type="predicted"/>
<accession>A0AAE0DJ49</accession>
<protein>
    <submittedName>
        <fullName evidence="3">Uncharacterized protein</fullName>
    </submittedName>
</protein>
<evidence type="ECO:0000256" key="2">
    <source>
        <dbReference type="SAM" id="SignalP"/>
    </source>
</evidence>
<reference evidence="3" key="1">
    <citation type="submission" date="2022-11" db="EMBL/GenBank/DDBJ databases">
        <title>Chromosomal genome sequence assembly and mating type (MAT) locus characterization of the leprose asexual lichenized fungus Lepraria neglecta (Nyl.) Erichsen.</title>
        <authorList>
            <person name="Allen J.L."/>
            <person name="Pfeffer B."/>
        </authorList>
    </citation>
    <scope>NUCLEOTIDE SEQUENCE</scope>
    <source>
        <strain evidence="3">Allen 5258</strain>
    </source>
</reference>
<feature type="signal peptide" evidence="2">
    <location>
        <begin position="1"/>
        <end position="25"/>
    </location>
</feature>
<feature type="chain" id="PRO_5041976225" evidence="2">
    <location>
        <begin position="26"/>
        <end position="330"/>
    </location>
</feature>
<dbReference type="Proteomes" id="UP001276659">
    <property type="component" value="Unassembled WGS sequence"/>
</dbReference>
<comment type="caution">
    <text evidence="3">The sequence shown here is derived from an EMBL/GenBank/DDBJ whole genome shotgun (WGS) entry which is preliminary data.</text>
</comment>
<keyword evidence="2" id="KW-0732">Signal</keyword>
<organism evidence="3 4">
    <name type="scientific">Lepraria neglecta</name>
    <dbReference type="NCBI Taxonomy" id="209136"/>
    <lineage>
        <taxon>Eukaryota</taxon>
        <taxon>Fungi</taxon>
        <taxon>Dikarya</taxon>
        <taxon>Ascomycota</taxon>
        <taxon>Pezizomycotina</taxon>
        <taxon>Lecanoromycetes</taxon>
        <taxon>OSLEUM clade</taxon>
        <taxon>Lecanoromycetidae</taxon>
        <taxon>Lecanorales</taxon>
        <taxon>Lecanorineae</taxon>
        <taxon>Stereocaulaceae</taxon>
        <taxon>Lepraria</taxon>
    </lineage>
</organism>
<dbReference type="EMBL" id="JASNWA010000010">
    <property type="protein sequence ID" value="KAK3168943.1"/>
    <property type="molecule type" value="Genomic_DNA"/>
</dbReference>
<sequence length="330" mass="36546">MMIMKLFTTLVLPAALIAAGTLASASNPPAPRNAPPAANNHHQHSPPSTSHGPNYNSAPHFSFEELFQLQKKFLDNFVFPENQVQAKSVNSSLLAPNVQGRVDITRTFTGQELNTEYLFGLFANIAAAPNEFTLLGIPLAYEITHFAASQNIASASTRFNFSFPLLNNLIVPIEIETWNVFDNNHQISQYDATFKWWQWTFDYLIQTAAAANNMSLTQIEAYATDKLATSICSTAQTYCNGTNTQYNSTASCYNYLTTQIRFGEAYELGRNTLLCRMVHQNMVPIRPEVHCPHIGPSGGGYCDDDTTYVGTVTQNYFTNFPFAYGGNVTG</sequence>
<evidence type="ECO:0000313" key="3">
    <source>
        <dbReference type="EMBL" id="KAK3168943.1"/>
    </source>
</evidence>
<feature type="region of interest" description="Disordered" evidence="1">
    <location>
        <begin position="25"/>
        <end position="55"/>
    </location>
</feature>
<keyword evidence="4" id="KW-1185">Reference proteome</keyword>
<name>A0AAE0DJ49_9LECA</name>
<evidence type="ECO:0000313" key="4">
    <source>
        <dbReference type="Proteomes" id="UP001276659"/>
    </source>
</evidence>